<dbReference type="InterPro" id="IPR058698">
    <property type="entry name" value="CUB_metazoa"/>
</dbReference>
<dbReference type="InterPro" id="IPR035914">
    <property type="entry name" value="Sperma_CUB_dom_sf"/>
</dbReference>
<dbReference type="PROSITE" id="PS01180">
    <property type="entry name" value="CUB"/>
    <property type="match status" value="1"/>
</dbReference>
<dbReference type="Proteomes" id="UP000770661">
    <property type="component" value="Unassembled WGS sequence"/>
</dbReference>
<evidence type="ECO:0000256" key="2">
    <source>
        <dbReference type="PROSITE-ProRule" id="PRU00059"/>
    </source>
</evidence>
<organism evidence="5 6">
    <name type="scientific">Chionoecetes opilio</name>
    <name type="common">Atlantic snow crab</name>
    <name type="synonym">Cancer opilio</name>
    <dbReference type="NCBI Taxonomy" id="41210"/>
    <lineage>
        <taxon>Eukaryota</taxon>
        <taxon>Metazoa</taxon>
        <taxon>Ecdysozoa</taxon>
        <taxon>Arthropoda</taxon>
        <taxon>Crustacea</taxon>
        <taxon>Multicrustacea</taxon>
        <taxon>Malacostraca</taxon>
        <taxon>Eumalacostraca</taxon>
        <taxon>Eucarida</taxon>
        <taxon>Decapoda</taxon>
        <taxon>Pleocyemata</taxon>
        <taxon>Brachyura</taxon>
        <taxon>Eubrachyura</taxon>
        <taxon>Majoidea</taxon>
        <taxon>Majidae</taxon>
        <taxon>Chionoecetes</taxon>
    </lineage>
</organism>
<dbReference type="SUPFAM" id="SSF49854">
    <property type="entry name" value="Spermadhesin, CUB domain"/>
    <property type="match status" value="1"/>
</dbReference>
<proteinExistence type="predicted"/>
<name>A0A8J4XY28_CHIOP</name>
<dbReference type="AlphaFoldDB" id="A0A8J4XY28"/>
<comment type="caution">
    <text evidence="2">Lacks conserved residue(s) required for the propagation of feature annotation.</text>
</comment>
<evidence type="ECO:0000313" key="5">
    <source>
        <dbReference type="EMBL" id="KAG0716800.1"/>
    </source>
</evidence>
<sequence length="344" mass="37609">MGASWWWAVVWVVVVGGAAAMSVIEKEEGQELREKRDGEDVEVESESDRQKRLFLIFAQVQPLQCTTNSTVYKTGTCFTSKNCKSQGGLASGSCASGLGVCCIISRTCNGDTSLNNTYFTEPDLTSNTLDGCTLTVNRVNDNICQIRLDFHLLDLSQPDSNGRCVYDVFSVSGGMPHLPKVCGTVTGQHMYYDLDPQGGAVKITVDRSVVASLTTAWNIQVAQIACDSEYRAPVGCLQYYTEHSNIISSFNFDGAATDTDTRQLADMDYGVCIRRADNYCSVAWVAYALAGQYSFSMTENAAVVDSSLIASARPFALYVKTDSNETMDKGNRGFSLTYRQLPCF</sequence>
<dbReference type="InterPro" id="IPR000859">
    <property type="entry name" value="CUB_dom"/>
</dbReference>
<evidence type="ECO:0000259" key="4">
    <source>
        <dbReference type="PROSITE" id="PS01180"/>
    </source>
</evidence>
<comment type="caution">
    <text evidence="5">The sequence shown here is derived from an EMBL/GenBank/DDBJ whole genome shotgun (WGS) entry which is preliminary data.</text>
</comment>
<evidence type="ECO:0000256" key="1">
    <source>
        <dbReference type="ARBA" id="ARBA00023157"/>
    </source>
</evidence>
<evidence type="ECO:0000256" key="3">
    <source>
        <dbReference type="SAM" id="Phobius"/>
    </source>
</evidence>
<evidence type="ECO:0000313" key="6">
    <source>
        <dbReference type="Proteomes" id="UP000770661"/>
    </source>
</evidence>
<dbReference type="OrthoDB" id="6378485at2759"/>
<keyword evidence="1" id="KW-1015">Disulfide bond</keyword>
<dbReference type="PANTHER" id="PTHR33236:SF5">
    <property type="entry name" value="CUB DOMAIN-CONTAINING PROTEIN"/>
    <property type="match status" value="1"/>
</dbReference>
<dbReference type="Pfam" id="PF26080">
    <property type="entry name" value="CUB_animal"/>
    <property type="match status" value="1"/>
</dbReference>
<protein>
    <recommendedName>
        <fullName evidence="4">CUB domain-containing protein</fullName>
    </recommendedName>
</protein>
<keyword evidence="3" id="KW-1133">Transmembrane helix</keyword>
<keyword evidence="3" id="KW-0812">Transmembrane</keyword>
<feature type="domain" description="CUB" evidence="4">
    <location>
        <begin position="108"/>
        <end position="224"/>
    </location>
</feature>
<feature type="transmembrane region" description="Helical" evidence="3">
    <location>
        <begin position="6"/>
        <end position="24"/>
    </location>
</feature>
<dbReference type="EMBL" id="JACEEZ010018548">
    <property type="protein sequence ID" value="KAG0716800.1"/>
    <property type="molecule type" value="Genomic_DNA"/>
</dbReference>
<reference evidence="5" key="1">
    <citation type="submission" date="2020-07" db="EMBL/GenBank/DDBJ databases">
        <title>The High-quality genome of the commercially important snow crab, Chionoecetes opilio.</title>
        <authorList>
            <person name="Jeong J.-H."/>
            <person name="Ryu S."/>
        </authorList>
    </citation>
    <scope>NUCLEOTIDE SEQUENCE</scope>
    <source>
        <strain evidence="5">MADBK_172401_WGS</strain>
        <tissue evidence="5">Digestive gland</tissue>
    </source>
</reference>
<keyword evidence="3" id="KW-0472">Membrane</keyword>
<accession>A0A8J4XY28</accession>
<keyword evidence="6" id="KW-1185">Reference proteome</keyword>
<dbReference type="PANTHER" id="PTHR33236">
    <property type="entry name" value="INTRAFLAGELLAR TRANSPORT PROTEIN 122 FAMILY PROTEIN-RELATED"/>
    <property type="match status" value="1"/>
</dbReference>
<gene>
    <name evidence="5" type="ORF">GWK47_008838</name>
</gene>